<comment type="caution">
    <text evidence="7">The sequence shown here is derived from an EMBL/GenBank/DDBJ whole genome shotgun (WGS) entry which is preliminary data.</text>
</comment>
<dbReference type="GO" id="GO:0005549">
    <property type="term" value="F:odorant binding"/>
    <property type="evidence" value="ECO:0007669"/>
    <property type="project" value="TreeGrafter"/>
</dbReference>
<feature type="transmembrane region" description="Helical" evidence="5">
    <location>
        <begin position="135"/>
        <end position="159"/>
    </location>
</feature>
<feature type="transmembrane region" description="Helical" evidence="5">
    <location>
        <begin position="57"/>
        <end position="80"/>
    </location>
</feature>
<feature type="domain" description="G-protein coupled receptors family 1 profile" evidence="6">
    <location>
        <begin position="36"/>
        <end position="284"/>
    </location>
</feature>
<dbReference type="EMBL" id="JARO02016774">
    <property type="protein sequence ID" value="KPP57330.1"/>
    <property type="molecule type" value="Genomic_DNA"/>
</dbReference>
<feature type="transmembrane region" description="Helical" evidence="5">
    <location>
        <begin position="86"/>
        <end position="114"/>
    </location>
</feature>
<comment type="subcellular location">
    <subcellularLocation>
        <location evidence="1">Membrane</location>
    </subcellularLocation>
</comment>
<dbReference type="PANTHER" id="PTHR26451:SF887">
    <property type="entry name" value="SI:DKEYP-3F10.17"/>
    <property type="match status" value="1"/>
</dbReference>
<reference evidence="7 8" key="1">
    <citation type="submission" date="2015-08" db="EMBL/GenBank/DDBJ databases">
        <title>The genome of the Asian arowana (Scleropages formosus).</title>
        <authorList>
            <person name="Tan M.H."/>
            <person name="Gan H.M."/>
            <person name="Croft L.J."/>
            <person name="Austin C.M."/>
        </authorList>
    </citation>
    <scope>NUCLEOTIDE SEQUENCE [LARGE SCALE GENOMIC DNA]</scope>
    <source>
        <strain evidence="7">Aro1</strain>
    </source>
</reference>
<keyword evidence="7" id="KW-0675">Receptor</keyword>
<evidence type="ECO:0000256" key="5">
    <source>
        <dbReference type="SAM" id="Phobius"/>
    </source>
</evidence>
<dbReference type="GO" id="GO:0016020">
    <property type="term" value="C:membrane"/>
    <property type="evidence" value="ECO:0007669"/>
    <property type="project" value="UniProtKB-SubCell"/>
</dbReference>
<sequence length="296" mass="33562">MTVTPQQLATIPKDSFAAALTKNVVAMLVWLVLNGINSSMVGTFLKHSFFHEEPRYIMFISMVINDAIQLSLVTALYVVSYVFFKIHASVCCLLVMVAVLTTRCTPLILAGMAVERYGAICHPLHYSQVCTVTRTLRLIGTILLLSASMPLTDLFVTLATKPLSLFHSSIFCDHSILFSGQSIYLKNLVFDTVFLSFVFFTLFYTYCKMVLVARAASGDLLSVKRARNTVLLHVVQLLLCMLAFVVPSMQAPLIQLFPQYSLEIRYINFLLVYIIPRFLSPMIYGFRDEKFRKYWI</sequence>
<feature type="transmembrane region" description="Helical" evidence="5">
    <location>
        <begin position="188"/>
        <end position="207"/>
    </location>
</feature>
<organism evidence="7 8">
    <name type="scientific">Scleropages formosus</name>
    <name type="common">Asian bonytongue</name>
    <name type="synonym">Osteoglossum formosum</name>
    <dbReference type="NCBI Taxonomy" id="113540"/>
    <lineage>
        <taxon>Eukaryota</taxon>
        <taxon>Metazoa</taxon>
        <taxon>Chordata</taxon>
        <taxon>Craniata</taxon>
        <taxon>Vertebrata</taxon>
        <taxon>Euteleostomi</taxon>
        <taxon>Actinopterygii</taxon>
        <taxon>Neopterygii</taxon>
        <taxon>Teleostei</taxon>
        <taxon>Osteoglossocephala</taxon>
        <taxon>Osteoglossomorpha</taxon>
        <taxon>Osteoglossiformes</taxon>
        <taxon>Osteoglossidae</taxon>
        <taxon>Scleropages</taxon>
    </lineage>
</organism>
<accession>A0A0P7W8T2</accession>
<dbReference type="GO" id="GO:0004930">
    <property type="term" value="F:G protein-coupled receptor activity"/>
    <property type="evidence" value="ECO:0007669"/>
    <property type="project" value="InterPro"/>
</dbReference>
<evidence type="ECO:0000313" key="7">
    <source>
        <dbReference type="EMBL" id="KPP57330.1"/>
    </source>
</evidence>
<feature type="transmembrane region" description="Helical" evidence="5">
    <location>
        <begin position="266"/>
        <end position="286"/>
    </location>
</feature>
<dbReference type="Pfam" id="PF00001">
    <property type="entry name" value="7tm_1"/>
    <property type="match status" value="1"/>
</dbReference>
<name>A0A0P7W8T2_SCLFO</name>
<dbReference type="PROSITE" id="PS50262">
    <property type="entry name" value="G_PROTEIN_RECEP_F1_2"/>
    <property type="match status" value="1"/>
</dbReference>
<dbReference type="InterPro" id="IPR052921">
    <property type="entry name" value="GPCR1_Superfamily_Member"/>
</dbReference>
<dbReference type="InterPro" id="IPR017452">
    <property type="entry name" value="GPCR_Rhodpsn_7TM"/>
</dbReference>
<evidence type="ECO:0000256" key="4">
    <source>
        <dbReference type="ARBA" id="ARBA00023136"/>
    </source>
</evidence>
<evidence type="ECO:0000313" key="8">
    <source>
        <dbReference type="Proteomes" id="UP000034805"/>
    </source>
</evidence>
<feature type="non-terminal residue" evidence="7">
    <location>
        <position position="296"/>
    </location>
</feature>
<dbReference type="PANTHER" id="PTHR26451">
    <property type="entry name" value="G_PROTEIN_RECEP_F1_2 DOMAIN-CONTAINING PROTEIN"/>
    <property type="match status" value="1"/>
</dbReference>
<dbReference type="GO" id="GO:0004984">
    <property type="term" value="F:olfactory receptor activity"/>
    <property type="evidence" value="ECO:0007669"/>
    <property type="project" value="TreeGrafter"/>
</dbReference>
<proteinExistence type="predicted"/>
<evidence type="ECO:0000256" key="3">
    <source>
        <dbReference type="ARBA" id="ARBA00022989"/>
    </source>
</evidence>
<protein>
    <submittedName>
        <fullName evidence="7">Olfactory receptor 4K15-like</fullName>
    </submittedName>
</protein>
<evidence type="ECO:0000256" key="1">
    <source>
        <dbReference type="ARBA" id="ARBA00004370"/>
    </source>
</evidence>
<keyword evidence="2 5" id="KW-0812">Transmembrane</keyword>
<dbReference type="FunFam" id="1.20.1070.10:FF:000096">
    <property type="entry name" value="Odorant receptor 131-2"/>
    <property type="match status" value="1"/>
</dbReference>
<dbReference type="Gene3D" id="1.20.1070.10">
    <property type="entry name" value="Rhodopsin 7-helix transmembrane proteins"/>
    <property type="match status" value="1"/>
</dbReference>
<dbReference type="InterPro" id="IPR000276">
    <property type="entry name" value="GPCR_Rhodpsn"/>
</dbReference>
<feature type="transmembrane region" description="Helical" evidence="5">
    <location>
        <begin position="228"/>
        <end position="246"/>
    </location>
</feature>
<dbReference type="Proteomes" id="UP000034805">
    <property type="component" value="Unassembled WGS sequence"/>
</dbReference>
<keyword evidence="3 5" id="KW-1133">Transmembrane helix</keyword>
<dbReference type="SUPFAM" id="SSF81321">
    <property type="entry name" value="Family A G protein-coupled receptor-like"/>
    <property type="match status" value="1"/>
</dbReference>
<dbReference type="CDD" id="cd00637">
    <property type="entry name" value="7tm_classA_rhodopsin-like"/>
    <property type="match status" value="1"/>
</dbReference>
<evidence type="ECO:0000256" key="2">
    <source>
        <dbReference type="ARBA" id="ARBA00022692"/>
    </source>
</evidence>
<keyword evidence="4 5" id="KW-0472">Membrane</keyword>
<dbReference type="AlphaFoldDB" id="A0A0P7W8T2"/>
<feature type="transmembrane region" description="Helical" evidence="5">
    <location>
        <begin position="24"/>
        <end position="45"/>
    </location>
</feature>
<gene>
    <name evidence="7" type="ORF">Z043_124964</name>
</gene>
<evidence type="ECO:0000259" key="6">
    <source>
        <dbReference type="PROSITE" id="PS50262"/>
    </source>
</evidence>